<feature type="compositionally biased region" description="Basic residues" evidence="1">
    <location>
        <begin position="115"/>
        <end position="124"/>
    </location>
</feature>
<feature type="region of interest" description="Disordered" evidence="1">
    <location>
        <begin position="92"/>
        <end position="135"/>
    </location>
</feature>
<evidence type="ECO:0000256" key="1">
    <source>
        <dbReference type="SAM" id="MobiDB-lite"/>
    </source>
</evidence>
<reference evidence="5" key="1">
    <citation type="journal article" date="2016" name="Nature">
        <title>The genome of the seagrass Zostera marina reveals angiosperm adaptation to the sea.</title>
        <authorList>
            <person name="Olsen J.L."/>
            <person name="Rouze P."/>
            <person name="Verhelst B."/>
            <person name="Lin Y.-C."/>
            <person name="Bayer T."/>
            <person name="Collen J."/>
            <person name="Dattolo E."/>
            <person name="De Paoli E."/>
            <person name="Dittami S."/>
            <person name="Maumus F."/>
            <person name="Michel G."/>
            <person name="Kersting A."/>
            <person name="Lauritano C."/>
            <person name="Lohaus R."/>
            <person name="Toepel M."/>
            <person name="Tonon T."/>
            <person name="Vanneste K."/>
            <person name="Amirebrahimi M."/>
            <person name="Brakel J."/>
            <person name="Bostroem C."/>
            <person name="Chovatia M."/>
            <person name="Grimwood J."/>
            <person name="Jenkins J.W."/>
            <person name="Jueterbock A."/>
            <person name="Mraz A."/>
            <person name="Stam W.T."/>
            <person name="Tice H."/>
            <person name="Bornberg-Bauer E."/>
            <person name="Green P.J."/>
            <person name="Pearson G.A."/>
            <person name="Procaccini G."/>
            <person name="Duarte C.M."/>
            <person name="Schmutz J."/>
            <person name="Reusch T.B.H."/>
            <person name="Van de Peer Y."/>
        </authorList>
    </citation>
    <scope>NUCLEOTIDE SEQUENCE [LARGE SCALE GENOMIC DNA]</scope>
    <source>
        <strain evidence="5">cv. Finnish</strain>
    </source>
</reference>
<gene>
    <name evidence="4" type="ORF">ZOSMA_7G00610</name>
</gene>
<feature type="domain" description="DNA polymerase alpha catalytic subunit N-terminal" evidence="3">
    <location>
        <begin position="26"/>
        <end position="95"/>
    </location>
</feature>
<dbReference type="Pfam" id="PF03104">
    <property type="entry name" value="DNA_pol_B_exo1"/>
    <property type="match status" value="1"/>
</dbReference>
<dbReference type="EMBL" id="LFYR01001978">
    <property type="protein sequence ID" value="KMZ58032.1"/>
    <property type="molecule type" value="Genomic_DNA"/>
</dbReference>
<keyword evidence="5" id="KW-1185">Reference proteome</keyword>
<dbReference type="Gene3D" id="3.30.70.2820">
    <property type="match status" value="1"/>
</dbReference>
<evidence type="ECO:0000313" key="5">
    <source>
        <dbReference type="Proteomes" id="UP000036987"/>
    </source>
</evidence>
<dbReference type="FunFam" id="3.30.70.2820:FF:000002">
    <property type="entry name" value="DNA polymerase"/>
    <property type="match status" value="1"/>
</dbReference>
<dbReference type="Pfam" id="PF12254">
    <property type="entry name" value="DNA_pol_alpha_N"/>
    <property type="match status" value="1"/>
</dbReference>
<dbReference type="OrthoDB" id="6755010at2759"/>
<feature type="region of interest" description="Disordered" evidence="1">
    <location>
        <begin position="1"/>
        <end position="52"/>
    </location>
</feature>
<dbReference type="AlphaFoldDB" id="A0A0K9NPM4"/>
<dbReference type="Proteomes" id="UP000036987">
    <property type="component" value="Unassembled WGS sequence"/>
</dbReference>
<protein>
    <submittedName>
        <fullName evidence="4">DNA polymerase alpha catalytic subunit</fullName>
    </submittedName>
</protein>
<organism evidence="4 5">
    <name type="scientific">Zostera marina</name>
    <name type="common">Eelgrass</name>
    <dbReference type="NCBI Taxonomy" id="29655"/>
    <lineage>
        <taxon>Eukaryota</taxon>
        <taxon>Viridiplantae</taxon>
        <taxon>Streptophyta</taxon>
        <taxon>Embryophyta</taxon>
        <taxon>Tracheophyta</taxon>
        <taxon>Spermatophyta</taxon>
        <taxon>Magnoliopsida</taxon>
        <taxon>Liliopsida</taxon>
        <taxon>Zosteraceae</taxon>
        <taxon>Zostera</taxon>
    </lineage>
</organism>
<proteinExistence type="predicted"/>
<evidence type="ECO:0000259" key="2">
    <source>
        <dbReference type="Pfam" id="PF03104"/>
    </source>
</evidence>
<comment type="caution">
    <text evidence="4">The sequence shown here is derived from an EMBL/GenBank/DDBJ whole genome shotgun (WGS) entry which is preliminary data.</text>
</comment>
<dbReference type="PANTHER" id="PTHR45861:SF1">
    <property type="entry name" value="DNA POLYMERASE ALPHA CATALYTIC SUBUNIT"/>
    <property type="match status" value="1"/>
</dbReference>
<evidence type="ECO:0000313" key="4">
    <source>
        <dbReference type="EMBL" id="KMZ58032.1"/>
    </source>
</evidence>
<dbReference type="InterPro" id="IPR006133">
    <property type="entry name" value="DNA-dir_DNA_pol_B_exonuc"/>
</dbReference>
<dbReference type="PANTHER" id="PTHR45861">
    <property type="entry name" value="DNA POLYMERASE ALPHA CATALYTIC SUBUNIT"/>
    <property type="match status" value="1"/>
</dbReference>
<dbReference type="InterPro" id="IPR024647">
    <property type="entry name" value="DNA_pol_a_cat_su_N"/>
</dbReference>
<dbReference type="SUPFAM" id="SSF53098">
    <property type="entry name" value="Ribonuclease H-like"/>
    <property type="match status" value="1"/>
</dbReference>
<accession>A0A0K9NPM4</accession>
<dbReference type="InterPro" id="IPR012337">
    <property type="entry name" value="RNaseH-like_sf"/>
</dbReference>
<name>A0A0K9NPM4_ZOSMR</name>
<sequence length="627" mass="69354">MADATVPATRRKNVRSADNSGRAAALERLQSLRRSGGRRSEAGSTIHVKLDEPIYDTVDEDEYLALKAKRKEDAEGFIVDDDGLGYLDEGQEEDWARSGFPPSSDEDGADENGKSSRRNKKKRERKEVAGPKKVAPTSLTAAAALMGKHKLSAMFTSSASAVLKKGERFKGPENIVDDVIAEFAPDEADRVERRRRRFGSVQHQQTAVHATEFKSEISCSDQIIQIKAPSLDVEVDLDSVMAENDQADNRNDTYSGVTDGENAMDSGRLALSSLPLLKKKKKESETMQHSKVGFDLNQHADVEMQTKVDLKKVDSLVKHEKPFSLNARVNVQRDDNVISAIAGWKSVCKGDGDSESSMEVQNAKHDEKLDTALDTNAPLPFYLIDIHEEFYGSNSGILYLFGKVKAGSTYQSCCLIVKNIKRCIYAIPNDSVFRNNEIMSLEKSIADSQISMAAFRIKLQEMATELKSEIAERLVNHNVSSFSMMPVKRGYAFERADIPKGEQYVLKINYSFKDPPLPSDLKGKLFNAILGTSTSALEHFLVKRKIKGPSWLSISNFSTCPSHNSVSFCKFELVVDSPKDICVSTSKTMMEIPPVIVTAINLKTIINEKHGANEIVSASVICCHKAK</sequence>
<feature type="domain" description="DNA-directed DNA polymerase family B exonuclease" evidence="2">
    <location>
        <begin position="531"/>
        <end position="625"/>
    </location>
</feature>
<dbReference type="Gene3D" id="2.40.50.730">
    <property type="match status" value="1"/>
</dbReference>
<feature type="non-terminal residue" evidence="4">
    <location>
        <position position="627"/>
    </location>
</feature>
<evidence type="ECO:0000259" key="3">
    <source>
        <dbReference type="Pfam" id="PF12254"/>
    </source>
</evidence>